<dbReference type="Pfam" id="PF00226">
    <property type="entry name" value="DnaJ"/>
    <property type="match status" value="1"/>
</dbReference>
<evidence type="ECO:0000313" key="4">
    <source>
        <dbReference type="EMBL" id="QKF94344.1"/>
    </source>
</evidence>
<dbReference type="SMART" id="SM00271">
    <property type="entry name" value="DnaJ"/>
    <property type="match status" value="1"/>
</dbReference>
<feature type="compositionally biased region" description="Low complexity" evidence="2">
    <location>
        <begin position="320"/>
        <end position="331"/>
    </location>
</feature>
<evidence type="ECO:0000256" key="1">
    <source>
        <dbReference type="ARBA" id="ARBA00023186"/>
    </source>
</evidence>
<accession>A0A7D3QVK2</accession>
<evidence type="ECO:0000313" key="5">
    <source>
        <dbReference type="Proteomes" id="UP001162001"/>
    </source>
</evidence>
<dbReference type="GO" id="GO:0051787">
    <property type="term" value="F:misfolded protein binding"/>
    <property type="evidence" value="ECO:0007669"/>
    <property type="project" value="TreeGrafter"/>
</dbReference>
<dbReference type="PRINTS" id="PR00625">
    <property type="entry name" value="JDOMAIN"/>
</dbReference>
<proteinExistence type="predicted"/>
<dbReference type="PROSITE" id="PS50076">
    <property type="entry name" value="DNAJ_2"/>
    <property type="match status" value="1"/>
</dbReference>
<reference evidence="4 5" key="1">
    <citation type="submission" date="2020-04" db="EMBL/GenBank/DDBJ databases">
        <title>Advantages and limits of metagenomic assembly and binning of a giant virus.</title>
        <authorList>
            <person name="Schulz F."/>
            <person name="Andreani J."/>
            <person name="Francis R."/>
            <person name="Boudjemaa H."/>
            <person name="Bou Khalil J.Y."/>
            <person name="Lee J."/>
            <person name="La Scola B."/>
            <person name="Woyke T."/>
        </authorList>
    </citation>
    <scope>NUCLEOTIDE SEQUENCE [LARGE SCALE GENOMIC DNA]</scope>
    <source>
        <strain evidence="4 5">FV1/VV64</strain>
    </source>
</reference>
<dbReference type="InterPro" id="IPR001623">
    <property type="entry name" value="DnaJ_domain"/>
</dbReference>
<keyword evidence="5" id="KW-1185">Reference proteome</keyword>
<dbReference type="Proteomes" id="UP001162001">
    <property type="component" value="Segment"/>
</dbReference>
<dbReference type="EMBL" id="MT418680">
    <property type="protein sequence ID" value="QKF94344.1"/>
    <property type="molecule type" value="Genomic_DNA"/>
</dbReference>
<dbReference type="PANTHER" id="PTHR44360:SF1">
    <property type="entry name" value="DNAJ HOMOLOG SUBFAMILY B MEMBER 9"/>
    <property type="match status" value="1"/>
</dbReference>
<keyword evidence="1" id="KW-0143">Chaperone</keyword>
<gene>
    <name evidence="4" type="ORF">Fadolivirus_1_886</name>
</gene>
<feature type="compositionally biased region" description="Basic residues" evidence="2">
    <location>
        <begin position="274"/>
        <end position="285"/>
    </location>
</feature>
<protein>
    <submittedName>
        <fullName evidence="4">DnaJ chaperone protein</fullName>
    </submittedName>
</protein>
<sequence length="331" mass="37494">MDYYKILGVRKNATIDEIKSKFTQLAKTHHPDKNPDDIDKFKKITEAYKTLSDPLKRKKYDEGVIESDVPLNPKVGKVNQEVDKAMKHLNDVFKSQEFRDEMKKHGINVTNEPGMPFGYFGVPQFGPNSKTKITVTQPTNMQRFSKFDFDSDSDSDEFSNGSDTDDEFKKNFKNLKNIGNTNKKDLSPLEKIVREQSEKFFNDLKAIGKPLDIPDIKGYEDDYYGEDDGEDYFGDKPNRAAEQIDIRNRHKDNDSDKESDEIVVTNISEPAKKLPAKKVPAKKALTKQVTKQAPAKKVSTKKVATKQVSAKKTSTKQVPAKKVSTKKASTS</sequence>
<organism evidence="4 5">
    <name type="scientific">Fadolivirus FV1/VV64</name>
    <dbReference type="NCBI Taxonomy" id="3070911"/>
    <lineage>
        <taxon>Viruses</taxon>
        <taxon>Varidnaviria</taxon>
        <taxon>Bamfordvirae</taxon>
        <taxon>Nucleocytoviricota</taxon>
        <taxon>Megaviricetes</taxon>
        <taxon>Imitervirales</taxon>
        <taxon>Mimiviridae</taxon>
        <taxon>Klosneuvirinae</taxon>
        <taxon>Fadolivirus</taxon>
        <taxon>Fadolivirus algeromassiliense</taxon>
    </lineage>
</organism>
<dbReference type="InterPro" id="IPR051948">
    <property type="entry name" value="Hsp70_co-chaperone_J-domain"/>
</dbReference>
<evidence type="ECO:0000256" key="2">
    <source>
        <dbReference type="SAM" id="MobiDB-lite"/>
    </source>
</evidence>
<feature type="domain" description="J" evidence="3">
    <location>
        <begin position="2"/>
        <end position="64"/>
    </location>
</feature>
<dbReference type="GO" id="GO:0036503">
    <property type="term" value="P:ERAD pathway"/>
    <property type="evidence" value="ECO:0007669"/>
    <property type="project" value="TreeGrafter"/>
</dbReference>
<feature type="region of interest" description="Disordered" evidence="2">
    <location>
        <begin position="210"/>
        <end position="331"/>
    </location>
</feature>
<feature type="compositionally biased region" description="Basic and acidic residues" evidence="2">
    <location>
        <begin position="233"/>
        <end position="256"/>
    </location>
</feature>
<dbReference type="PANTHER" id="PTHR44360">
    <property type="entry name" value="DNAJ HOMOLOG SUBFAMILY B MEMBER 9"/>
    <property type="match status" value="1"/>
</dbReference>
<dbReference type="CDD" id="cd06257">
    <property type="entry name" value="DnaJ"/>
    <property type="match status" value="1"/>
</dbReference>
<dbReference type="GO" id="GO:0051087">
    <property type="term" value="F:protein-folding chaperone binding"/>
    <property type="evidence" value="ECO:0007669"/>
    <property type="project" value="TreeGrafter"/>
</dbReference>
<dbReference type="SUPFAM" id="SSF46565">
    <property type="entry name" value="Chaperone J-domain"/>
    <property type="match status" value="1"/>
</dbReference>
<evidence type="ECO:0000259" key="3">
    <source>
        <dbReference type="PROSITE" id="PS50076"/>
    </source>
</evidence>
<name>A0A7D3QVK2_9VIRU</name>
<feature type="compositionally biased region" description="Acidic residues" evidence="2">
    <location>
        <begin position="221"/>
        <end position="232"/>
    </location>
</feature>
<feature type="region of interest" description="Disordered" evidence="2">
    <location>
        <begin position="145"/>
        <end position="166"/>
    </location>
</feature>
<dbReference type="InterPro" id="IPR036869">
    <property type="entry name" value="J_dom_sf"/>
</dbReference>
<dbReference type="Gene3D" id="1.10.287.110">
    <property type="entry name" value="DnaJ domain"/>
    <property type="match status" value="1"/>
</dbReference>